<dbReference type="PIRSF" id="PIRSF006173">
    <property type="entry name" value="UCP006173"/>
    <property type="match status" value="1"/>
</dbReference>
<dbReference type="RefSeq" id="WP_115937855.1">
    <property type="nucleotide sequence ID" value="NZ_QRDW01000009.1"/>
</dbReference>
<sequence length="158" mass="17882">MTETDKEKQPFWRTKRLYEMSEAEWESLCDGCGQCCLHKLEDVDSGEIAVTNVACKLLDMKSCRCSSYANRWDFVPDCVQLTPEKASDLGWLPETCAYRLLAEGKDLHDWHPLLSGDADSVHKAGISVRDNAVSEVEIDDLEDHVTGWILDGNNPFDR</sequence>
<dbReference type="PANTHER" id="PTHR37421:SF1">
    <property type="entry name" value="UPF0260 PROTEIN YCGN"/>
    <property type="match status" value="1"/>
</dbReference>
<dbReference type="AlphaFoldDB" id="A0A3D9HEN2"/>
<dbReference type="HAMAP" id="MF_00676">
    <property type="entry name" value="UPF0260"/>
    <property type="match status" value="1"/>
</dbReference>
<accession>A0A3D9HEN2</accession>
<name>A0A3D9HEN2_9PROT</name>
<dbReference type="NCBIfam" id="NF003501">
    <property type="entry name" value="PRK05170.1-5"/>
    <property type="match status" value="1"/>
</dbReference>
<dbReference type="Pfam" id="PF03692">
    <property type="entry name" value="CxxCxxCC"/>
    <property type="match status" value="1"/>
</dbReference>
<dbReference type="EMBL" id="QRDW01000009">
    <property type="protein sequence ID" value="RED47701.1"/>
    <property type="molecule type" value="Genomic_DNA"/>
</dbReference>
<gene>
    <name evidence="2" type="ORF">DFP90_10965</name>
</gene>
<comment type="similarity">
    <text evidence="1">Belongs to the UPF0260 family.</text>
</comment>
<dbReference type="NCBIfam" id="NF003507">
    <property type="entry name" value="PRK05170.2-5"/>
    <property type="match status" value="1"/>
</dbReference>
<reference evidence="2 3" key="1">
    <citation type="submission" date="2018-07" db="EMBL/GenBank/DDBJ databases">
        <title>Genomic Encyclopedia of Type Strains, Phase III (KMG-III): the genomes of soil and plant-associated and newly described type strains.</title>
        <authorList>
            <person name="Whitman W."/>
        </authorList>
    </citation>
    <scope>NUCLEOTIDE SEQUENCE [LARGE SCALE GENOMIC DNA]</scope>
    <source>
        <strain evidence="2 3">CECT 8488</strain>
    </source>
</reference>
<comment type="caution">
    <text evidence="2">The sequence shown here is derived from an EMBL/GenBank/DDBJ whole genome shotgun (WGS) entry which is preliminary data.</text>
</comment>
<dbReference type="InterPro" id="IPR005358">
    <property type="entry name" value="Puta_zinc/iron-chelating_dom"/>
</dbReference>
<keyword evidence="3" id="KW-1185">Reference proteome</keyword>
<evidence type="ECO:0000256" key="1">
    <source>
        <dbReference type="HAMAP-Rule" id="MF_00676"/>
    </source>
</evidence>
<organism evidence="2 3">
    <name type="scientific">Aestuariispira insulae</name>
    <dbReference type="NCBI Taxonomy" id="1461337"/>
    <lineage>
        <taxon>Bacteria</taxon>
        <taxon>Pseudomonadati</taxon>
        <taxon>Pseudomonadota</taxon>
        <taxon>Alphaproteobacteria</taxon>
        <taxon>Rhodospirillales</taxon>
        <taxon>Kiloniellaceae</taxon>
        <taxon>Aestuariispira</taxon>
    </lineage>
</organism>
<dbReference type="OrthoDB" id="9786855at2"/>
<evidence type="ECO:0000313" key="3">
    <source>
        <dbReference type="Proteomes" id="UP000256845"/>
    </source>
</evidence>
<dbReference type="InterPro" id="IPR008228">
    <property type="entry name" value="UCP006173"/>
</dbReference>
<evidence type="ECO:0000313" key="2">
    <source>
        <dbReference type="EMBL" id="RED47701.1"/>
    </source>
</evidence>
<dbReference type="Proteomes" id="UP000256845">
    <property type="component" value="Unassembled WGS sequence"/>
</dbReference>
<dbReference type="PANTHER" id="PTHR37421">
    <property type="entry name" value="UPF0260 PROTEIN YCGN"/>
    <property type="match status" value="1"/>
</dbReference>
<protein>
    <recommendedName>
        <fullName evidence="1">UPF0260 protein DFP90_10965</fullName>
    </recommendedName>
</protein>
<proteinExistence type="inferred from homology"/>